<evidence type="ECO:0000313" key="2">
    <source>
        <dbReference type="EMBL" id="SJZ34090.1"/>
    </source>
</evidence>
<dbReference type="PROSITE" id="PS50851">
    <property type="entry name" value="CHEW"/>
    <property type="match status" value="1"/>
</dbReference>
<protein>
    <submittedName>
        <fullName evidence="2">CheW-like domain-containing protein</fullName>
    </submittedName>
</protein>
<dbReference type="OrthoDB" id="5398490at2"/>
<dbReference type="InterPro" id="IPR002545">
    <property type="entry name" value="CheW-lke_dom"/>
</dbReference>
<proteinExistence type="predicted"/>
<sequence>MSEVRRFLLMQAGSRRYALALEQVAEVSELRTLSPVPRAPVWCLGATRSAGVVAAVIDLAWYLGEEPEPAPEKLVVLDQRLGGLALQVGQISSVMLEAPVRLEQDSYGTWLMTSDTKAELLDAVELIQEISAAMAR</sequence>
<organism evidence="2 3">
    <name type="scientific">Trichlorobacter thiogenes</name>
    <dbReference type="NCBI Taxonomy" id="115783"/>
    <lineage>
        <taxon>Bacteria</taxon>
        <taxon>Pseudomonadati</taxon>
        <taxon>Thermodesulfobacteriota</taxon>
        <taxon>Desulfuromonadia</taxon>
        <taxon>Geobacterales</taxon>
        <taxon>Geobacteraceae</taxon>
        <taxon>Trichlorobacter</taxon>
    </lineage>
</organism>
<dbReference type="RefSeq" id="WP_078788416.1">
    <property type="nucleotide sequence ID" value="NZ_FUWR01000001.1"/>
</dbReference>
<dbReference type="Pfam" id="PF01584">
    <property type="entry name" value="CheW"/>
    <property type="match status" value="1"/>
</dbReference>
<dbReference type="Gene3D" id="2.40.50.180">
    <property type="entry name" value="CheA-289, Domain 4"/>
    <property type="match status" value="1"/>
</dbReference>
<evidence type="ECO:0000313" key="3">
    <source>
        <dbReference type="Proteomes" id="UP000190102"/>
    </source>
</evidence>
<dbReference type="Gene3D" id="2.30.30.40">
    <property type="entry name" value="SH3 Domains"/>
    <property type="match status" value="1"/>
</dbReference>
<accession>A0A1T4JV52</accession>
<dbReference type="AlphaFoldDB" id="A0A1T4JV52"/>
<dbReference type="EMBL" id="FUWR01000001">
    <property type="protein sequence ID" value="SJZ34090.1"/>
    <property type="molecule type" value="Genomic_DNA"/>
</dbReference>
<gene>
    <name evidence="2" type="ORF">SAMN02745119_00096</name>
</gene>
<dbReference type="SUPFAM" id="SSF50341">
    <property type="entry name" value="CheW-like"/>
    <property type="match status" value="1"/>
</dbReference>
<dbReference type="GO" id="GO:0007165">
    <property type="term" value="P:signal transduction"/>
    <property type="evidence" value="ECO:0007669"/>
    <property type="project" value="InterPro"/>
</dbReference>
<name>A0A1T4JV52_9BACT</name>
<dbReference type="GO" id="GO:0006935">
    <property type="term" value="P:chemotaxis"/>
    <property type="evidence" value="ECO:0007669"/>
    <property type="project" value="InterPro"/>
</dbReference>
<dbReference type="InterPro" id="IPR036061">
    <property type="entry name" value="CheW-like_dom_sf"/>
</dbReference>
<dbReference type="STRING" id="115783.SAMN02745119_00096"/>
<dbReference type="Proteomes" id="UP000190102">
    <property type="component" value="Unassembled WGS sequence"/>
</dbReference>
<evidence type="ECO:0000259" key="1">
    <source>
        <dbReference type="PROSITE" id="PS50851"/>
    </source>
</evidence>
<reference evidence="3" key="1">
    <citation type="submission" date="2017-02" db="EMBL/GenBank/DDBJ databases">
        <authorList>
            <person name="Varghese N."/>
            <person name="Submissions S."/>
        </authorList>
    </citation>
    <scope>NUCLEOTIDE SEQUENCE [LARGE SCALE GENOMIC DNA]</scope>
    <source>
        <strain evidence="3">ATCC BAA-34</strain>
    </source>
</reference>
<feature type="domain" description="CheW-like" evidence="1">
    <location>
        <begin position="4"/>
        <end position="136"/>
    </location>
</feature>
<keyword evidence="3" id="KW-1185">Reference proteome</keyword>